<accession>A0A9N9C5C0</accession>
<dbReference type="InterPro" id="IPR036537">
    <property type="entry name" value="Adaptor_Cbl_N_dom_sf"/>
</dbReference>
<sequence>MGQANFESDIRIEVNSVTSTNFEMDEAPNDVNMDLDEHQNINLTAAAARQAYDAVSSFAPFVPYVESIFGVITEIINIYDNVEYNKKTCRVLVDRVETVKIVIRKLIRRKDEEELFRDQDYYHAFIRLDNVLKNIKRFVREVSQYKNLRRVLLARNIQEESQDLMRKLENACSDLKFGIIISIEERQKEQASIKEDFDNMKNMMSSWDDKLNLLIAQISEMTQTERGLKVDFVDPNRLSQRVMGNRGRIVKRILDQFMPVACKPVVIGRDEQNSQKFKNKLAILGKLHASPKIIRFYGLSTYDGINYMIFEWAELGNLKNYYQTEYISPEKKLQFATNIAEGLRFLQVCGIYHHDVRCENIMITREDNIHTTAKLANFDISREISKETTMISDISELVRWMAPEKLANGGEPSRNNYTYPCEVFSFGMLLWELLLQKLPYEKMRMDEICKHIKEGKREFLNFPLTLAPTDMLNCFKQIIKKAWAQDPNDRPTIIELHTQLQNLLSSRSPGIAPKTDYVPYFEAPNNYAHKNYCNDFDEHVNLVVDDTASIEIIIPLEEGLRLHKESRGCEKAWKCFEKHASLGDPLAIYWKGYYLHEGYYVEKNFDEATKLFKEAADMGLADAQLRYAFSLLEMRNPYNYPEVMSYLEKARLQENPTALYHLGDIYYNGKLDIEKDETKGLEYLKLAAIKKQPKAMEFFAKNKLEFLE</sequence>
<dbReference type="PROSITE" id="PS50011">
    <property type="entry name" value="PROTEIN_KINASE_DOM"/>
    <property type="match status" value="1"/>
</dbReference>
<evidence type="ECO:0000313" key="4">
    <source>
        <dbReference type="Proteomes" id="UP000789342"/>
    </source>
</evidence>
<dbReference type="InterPro" id="IPR054000">
    <property type="entry name" value="MLKL_N"/>
</dbReference>
<dbReference type="SUPFAM" id="SSF56112">
    <property type="entry name" value="Protein kinase-like (PK-like)"/>
    <property type="match status" value="1"/>
</dbReference>
<dbReference type="Proteomes" id="UP000789342">
    <property type="component" value="Unassembled WGS sequence"/>
</dbReference>
<name>A0A9N9C5C0_9GLOM</name>
<dbReference type="InterPro" id="IPR059179">
    <property type="entry name" value="MLKL-like_MCAfunc"/>
</dbReference>
<keyword evidence="4" id="KW-1185">Reference proteome</keyword>
<dbReference type="OrthoDB" id="2314769at2759"/>
<dbReference type="Pfam" id="PF08238">
    <property type="entry name" value="Sel1"/>
    <property type="match status" value="2"/>
</dbReference>
<gene>
    <name evidence="3" type="ORF">AMORRO_LOCUS7290</name>
</gene>
<dbReference type="CDD" id="cd21037">
    <property type="entry name" value="MLKL_NTD"/>
    <property type="match status" value="1"/>
</dbReference>
<dbReference type="Pfam" id="PF07714">
    <property type="entry name" value="PK_Tyr_Ser-Thr"/>
    <property type="match status" value="1"/>
</dbReference>
<dbReference type="InterPro" id="IPR011009">
    <property type="entry name" value="Kinase-like_dom_sf"/>
</dbReference>
<dbReference type="Pfam" id="PF22215">
    <property type="entry name" value="MLKL_N"/>
    <property type="match status" value="1"/>
</dbReference>
<dbReference type="EMBL" id="CAJVPV010005380">
    <property type="protein sequence ID" value="CAG8589743.1"/>
    <property type="molecule type" value="Genomic_DNA"/>
</dbReference>
<organism evidence="3 4">
    <name type="scientific">Acaulospora morrowiae</name>
    <dbReference type="NCBI Taxonomy" id="94023"/>
    <lineage>
        <taxon>Eukaryota</taxon>
        <taxon>Fungi</taxon>
        <taxon>Fungi incertae sedis</taxon>
        <taxon>Mucoromycota</taxon>
        <taxon>Glomeromycotina</taxon>
        <taxon>Glomeromycetes</taxon>
        <taxon>Diversisporales</taxon>
        <taxon>Acaulosporaceae</taxon>
        <taxon>Acaulospora</taxon>
    </lineage>
</organism>
<dbReference type="SUPFAM" id="SSF81901">
    <property type="entry name" value="HCP-like"/>
    <property type="match status" value="1"/>
</dbReference>
<dbReference type="InterPro" id="IPR006597">
    <property type="entry name" value="Sel1-like"/>
</dbReference>
<protein>
    <submittedName>
        <fullName evidence="3">17986_t:CDS:1</fullName>
    </submittedName>
</protein>
<evidence type="ECO:0000259" key="2">
    <source>
        <dbReference type="PROSITE" id="PS50011"/>
    </source>
</evidence>
<dbReference type="PROSITE" id="PS00109">
    <property type="entry name" value="PROTEIN_KINASE_TYR"/>
    <property type="match status" value="1"/>
</dbReference>
<proteinExistence type="predicted"/>
<reference evidence="3" key="1">
    <citation type="submission" date="2021-06" db="EMBL/GenBank/DDBJ databases">
        <authorList>
            <person name="Kallberg Y."/>
            <person name="Tangrot J."/>
            <person name="Rosling A."/>
        </authorList>
    </citation>
    <scope>NUCLEOTIDE SEQUENCE</scope>
    <source>
        <strain evidence="3">CL551</strain>
    </source>
</reference>
<dbReference type="InterPro" id="IPR011990">
    <property type="entry name" value="TPR-like_helical_dom_sf"/>
</dbReference>
<dbReference type="GO" id="GO:0043235">
    <property type="term" value="C:receptor complex"/>
    <property type="evidence" value="ECO:0007669"/>
    <property type="project" value="TreeGrafter"/>
</dbReference>
<feature type="domain" description="Protein kinase" evidence="2">
    <location>
        <begin position="235"/>
        <end position="500"/>
    </location>
</feature>
<dbReference type="PANTHER" id="PTHR24416">
    <property type="entry name" value="TYROSINE-PROTEIN KINASE RECEPTOR"/>
    <property type="match status" value="1"/>
</dbReference>
<dbReference type="Gene3D" id="1.10.510.10">
    <property type="entry name" value="Transferase(Phosphotransferase) domain 1"/>
    <property type="match status" value="1"/>
</dbReference>
<dbReference type="InterPro" id="IPR050122">
    <property type="entry name" value="RTK"/>
</dbReference>
<dbReference type="GO" id="GO:0007169">
    <property type="term" value="P:cell surface receptor protein tyrosine kinase signaling pathway"/>
    <property type="evidence" value="ECO:0007669"/>
    <property type="project" value="TreeGrafter"/>
</dbReference>
<dbReference type="InterPro" id="IPR008266">
    <property type="entry name" value="Tyr_kinase_AS"/>
</dbReference>
<evidence type="ECO:0000256" key="1">
    <source>
        <dbReference type="SAM" id="Coils"/>
    </source>
</evidence>
<evidence type="ECO:0000313" key="3">
    <source>
        <dbReference type="EMBL" id="CAG8589743.1"/>
    </source>
</evidence>
<comment type="caution">
    <text evidence="3">The sequence shown here is derived from an EMBL/GenBank/DDBJ whole genome shotgun (WGS) entry which is preliminary data.</text>
</comment>
<dbReference type="SMART" id="SM00671">
    <property type="entry name" value="SEL1"/>
    <property type="match status" value="2"/>
</dbReference>
<dbReference type="GO" id="GO:0005886">
    <property type="term" value="C:plasma membrane"/>
    <property type="evidence" value="ECO:0007669"/>
    <property type="project" value="TreeGrafter"/>
</dbReference>
<keyword evidence="1" id="KW-0175">Coiled coil</keyword>
<dbReference type="GO" id="GO:0004714">
    <property type="term" value="F:transmembrane receptor protein tyrosine kinase activity"/>
    <property type="evidence" value="ECO:0007669"/>
    <property type="project" value="TreeGrafter"/>
</dbReference>
<dbReference type="AlphaFoldDB" id="A0A9N9C5C0"/>
<dbReference type="InterPro" id="IPR001245">
    <property type="entry name" value="Ser-Thr/Tyr_kinase_cat_dom"/>
</dbReference>
<dbReference type="Gene3D" id="1.20.930.20">
    <property type="entry name" value="Adaptor protein Cbl, N-terminal domain"/>
    <property type="match status" value="1"/>
</dbReference>
<feature type="coiled-coil region" evidence="1">
    <location>
        <begin position="128"/>
        <end position="174"/>
    </location>
</feature>
<dbReference type="Gene3D" id="1.25.40.10">
    <property type="entry name" value="Tetratricopeptide repeat domain"/>
    <property type="match status" value="1"/>
</dbReference>
<dbReference type="InterPro" id="IPR000719">
    <property type="entry name" value="Prot_kinase_dom"/>
</dbReference>
<dbReference type="GO" id="GO:0005524">
    <property type="term" value="F:ATP binding"/>
    <property type="evidence" value="ECO:0007669"/>
    <property type="project" value="InterPro"/>
</dbReference>
<dbReference type="PANTHER" id="PTHR24416:SF611">
    <property type="entry name" value="TYROSINE-PROTEIN KINASE TRANSMEMBRANE RECEPTOR ROR"/>
    <property type="match status" value="1"/>
</dbReference>